<reference evidence="1 2" key="1">
    <citation type="journal article" date="2012" name="J. Bacteriol.">
        <title>Genome Sequence of the Protease-Producing Bacterium Rheinheimera nanhaiensis E407-8T, Isolated from Deep-Sea Sediment of the South China Sea.</title>
        <authorList>
            <person name="Zhang X.-Y."/>
            <person name="Zhang Y.-J."/>
            <person name="Qin Q.-L."/>
            <person name="Xie B.-B."/>
            <person name="Chen X.-L."/>
            <person name="Zhou B.-C."/>
            <person name="Zhang Y.-Z."/>
        </authorList>
    </citation>
    <scope>NUCLEOTIDE SEQUENCE [LARGE SCALE GENOMIC DNA]</scope>
    <source>
        <strain evidence="1 2">E407-8</strain>
    </source>
</reference>
<dbReference type="Proteomes" id="UP000004374">
    <property type="component" value="Unassembled WGS sequence"/>
</dbReference>
<accession>I1DUA3</accession>
<dbReference type="STRING" id="562729.RNAN_0600"/>
<protein>
    <recommendedName>
        <fullName evidence="3">DUF1840 domain-containing protein</fullName>
    </recommendedName>
</protein>
<comment type="caution">
    <text evidence="1">The sequence shown here is derived from an EMBL/GenBank/DDBJ whole genome shotgun (WGS) entry which is preliminary data.</text>
</comment>
<gene>
    <name evidence="1" type="ORF">RNAN_0600</name>
</gene>
<dbReference type="Pfam" id="PF08895">
    <property type="entry name" value="DUF1840"/>
    <property type="match status" value="1"/>
</dbReference>
<organism evidence="1 2">
    <name type="scientific">Rheinheimera nanhaiensis E407-8</name>
    <dbReference type="NCBI Taxonomy" id="562729"/>
    <lineage>
        <taxon>Bacteria</taxon>
        <taxon>Pseudomonadati</taxon>
        <taxon>Pseudomonadota</taxon>
        <taxon>Gammaproteobacteria</taxon>
        <taxon>Chromatiales</taxon>
        <taxon>Chromatiaceae</taxon>
        <taxon>Rheinheimera</taxon>
    </lineage>
</organism>
<dbReference type="AlphaFoldDB" id="I1DUA3"/>
<keyword evidence="2" id="KW-1185">Reference proteome</keyword>
<sequence length="107" mass="11741">MIVTFKTKASGDVTYTGDIALTLLKMMGRDDKVPSALYAEDVTPALEALRAALAQYVARQQAESANHDKDPHQDAAQKRSIALTVRAQPLLQLLEKAAKKHSPVLWQ</sequence>
<evidence type="ECO:0000313" key="2">
    <source>
        <dbReference type="Proteomes" id="UP000004374"/>
    </source>
</evidence>
<name>I1DUA3_9GAMM</name>
<dbReference type="EMBL" id="BAFK01000002">
    <property type="protein sequence ID" value="GAB57631.1"/>
    <property type="molecule type" value="Genomic_DNA"/>
</dbReference>
<evidence type="ECO:0000313" key="1">
    <source>
        <dbReference type="EMBL" id="GAB57631.1"/>
    </source>
</evidence>
<evidence type="ECO:0008006" key="3">
    <source>
        <dbReference type="Google" id="ProtNLM"/>
    </source>
</evidence>
<proteinExistence type="predicted"/>
<dbReference type="InterPro" id="IPR014991">
    <property type="entry name" value="DUF1840"/>
</dbReference>